<evidence type="ECO:0000256" key="1">
    <source>
        <dbReference type="ARBA" id="ARBA00010928"/>
    </source>
</evidence>
<organism evidence="5 6">
    <name type="scientific">Lyngbya confervoides BDU141951</name>
    <dbReference type="NCBI Taxonomy" id="1574623"/>
    <lineage>
        <taxon>Bacteria</taxon>
        <taxon>Bacillati</taxon>
        <taxon>Cyanobacteriota</taxon>
        <taxon>Cyanophyceae</taxon>
        <taxon>Oscillatoriophycideae</taxon>
        <taxon>Oscillatoriales</taxon>
        <taxon>Microcoleaceae</taxon>
        <taxon>Lyngbya</taxon>
    </lineage>
</organism>
<evidence type="ECO:0000313" key="5">
    <source>
        <dbReference type="EMBL" id="MCM1984195.1"/>
    </source>
</evidence>
<dbReference type="InterPro" id="IPR000683">
    <property type="entry name" value="Gfo/Idh/MocA-like_OxRdtase_N"/>
</dbReference>
<dbReference type="Gene3D" id="3.40.50.720">
    <property type="entry name" value="NAD(P)-binding Rossmann-like Domain"/>
    <property type="match status" value="1"/>
</dbReference>
<dbReference type="Pfam" id="PF02894">
    <property type="entry name" value="GFO_IDH_MocA_C"/>
    <property type="match status" value="1"/>
</dbReference>
<keyword evidence="2" id="KW-0560">Oxidoreductase</keyword>
<evidence type="ECO:0000259" key="3">
    <source>
        <dbReference type="Pfam" id="PF01408"/>
    </source>
</evidence>
<gene>
    <name evidence="5" type="ORF">QQ91_0015325</name>
</gene>
<dbReference type="PANTHER" id="PTHR43818">
    <property type="entry name" value="BCDNA.GH03377"/>
    <property type="match status" value="1"/>
</dbReference>
<name>A0ABD4T6U3_9CYAN</name>
<dbReference type="RefSeq" id="WP_166275881.1">
    <property type="nucleotide sequence ID" value="NZ_JTHE03000088.1"/>
</dbReference>
<dbReference type="Pfam" id="PF01408">
    <property type="entry name" value="GFO_IDH_MocA"/>
    <property type="match status" value="1"/>
</dbReference>
<comment type="similarity">
    <text evidence="1">Belongs to the Gfo/Idh/MocA family.</text>
</comment>
<protein>
    <submittedName>
        <fullName evidence="5">Gfo/Idh/MocA family oxidoreductase</fullName>
    </submittedName>
</protein>
<dbReference type="Proteomes" id="UP000031561">
    <property type="component" value="Unassembled WGS sequence"/>
</dbReference>
<dbReference type="InterPro" id="IPR050463">
    <property type="entry name" value="Gfo/Idh/MocA_oxidrdct_glycsds"/>
</dbReference>
<reference evidence="5 6" key="1">
    <citation type="journal article" date="2015" name="Genome Announc.">
        <title>Draft Genome Sequence of Filamentous Marine Cyanobacterium Lyngbya confervoides Strain BDU141951.</title>
        <authorList>
            <person name="Chandrababunaidu M.M."/>
            <person name="Sen D."/>
            <person name="Tripathy S."/>
        </authorList>
    </citation>
    <scope>NUCLEOTIDE SEQUENCE [LARGE SCALE GENOMIC DNA]</scope>
    <source>
        <strain evidence="5 6">BDU141951</strain>
    </source>
</reference>
<accession>A0ABD4T6U3</accession>
<dbReference type="InterPro" id="IPR004104">
    <property type="entry name" value="Gfo/Idh/MocA-like_OxRdtase_C"/>
</dbReference>
<evidence type="ECO:0000313" key="6">
    <source>
        <dbReference type="Proteomes" id="UP000031561"/>
    </source>
</evidence>
<dbReference type="SUPFAM" id="SSF51735">
    <property type="entry name" value="NAD(P)-binding Rossmann-fold domains"/>
    <property type="match status" value="1"/>
</dbReference>
<dbReference type="AlphaFoldDB" id="A0ABD4T6U3"/>
<dbReference type="Gene3D" id="3.30.360.10">
    <property type="entry name" value="Dihydrodipicolinate Reductase, domain 2"/>
    <property type="match status" value="1"/>
</dbReference>
<dbReference type="InterPro" id="IPR036291">
    <property type="entry name" value="NAD(P)-bd_dom_sf"/>
</dbReference>
<sequence length="368" mass="40429">MSASDTFGIALVGTGFGQKVHLPAIGDTRQGSVVAVYHRHRAQAEAIAAQHQIPHASDRLEEILALPAVQGVSLSTPPFLHYEMARKVLNAKKHLFLEKPMTLELNEAKALYTLAQHQQVTAALNFEFRFVPAWMQLKAYLDQGYVGHLRLIHINWLVPGRADAQRPWSWHACAAMGGGSLGALGSHSFDYIHWLFGPVKSLSARLSTTVPQRPDPQTGSLKTVDAEDTCTLILSLEDGPVCQVNISATTYAGRGHWVEIYGDRGTLRLGSDNLQDYVHGFQLWGCQQDAPLQVLPVDSRFEFATTHTDGRIAPVSRVFQAWIDAAIQGQPLIPGLREGVYSQMLMDRARQADATSSWVEVPALAAIL</sequence>
<evidence type="ECO:0000259" key="4">
    <source>
        <dbReference type="Pfam" id="PF02894"/>
    </source>
</evidence>
<feature type="domain" description="Gfo/Idh/MocA-like oxidoreductase N-terminal" evidence="3">
    <location>
        <begin position="7"/>
        <end position="125"/>
    </location>
</feature>
<dbReference type="EMBL" id="JTHE03000088">
    <property type="protein sequence ID" value="MCM1984195.1"/>
    <property type="molecule type" value="Genomic_DNA"/>
</dbReference>
<dbReference type="GO" id="GO:0016491">
    <property type="term" value="F:oxidoreductase activity"/>
    <property type="evidence" value="ECO:0007669"/>
    <property type="project" value="UniProtKB-KW"/>
</dbReference>
<keyword evidence="6" id="KW-1185">Reference proteome</keyword>
<comment type="caution">
    <text evidence="5">The sequence shown here is derived from an EMBL/GenBank/DDBJ whole genome shotgun (WGS) entry which is preliminary data.</text>
</comment>
<dbReference type="PANTHER" id="PTHR43818:SF11">
    <property type="entry name" value="BCDNA.GH03377"/>
    <property type="match status" value="1"/>
</dbReference>
<feature type="domain" description="Gfo/Idh/MocA-like oxidoreductase C-terminal" evidence="4">
    <location>
        <begin position="139"/>
        <end position="361"/>
    </location>
</feature>
<proteinExistence type="inferred from homology"/>
<dbReference type="SUPFAM" id="SSF55347">
    <property type="entry name" value="Glyceraldehyde-3-phosphate dehydrogenase-like, C-terminal domain"/>
    <property type="match status" value="1"/>
</dbReference>
<evidence type="ECO:0000256" key="2">
    <source>
        <dbReference type="ARBA" id="ARBA00023002"/>
    </source>
</evidence>